<keyword evidence="2" id="KW-1185">Reference proteome</keyword>
<dbReference type="OrthoDB" id="9992993at2"/>
<name>A0A0S4M5C7_9BURK</name>
<proteinExistence type="predicted"/>
<dbReference type="Proteomes" id="UP000198651">
    <property type="component" value="Chromosome I"/>
</dbReference>
<accession>A0A0S4M5C7</accession>
<dbReference type="EMBL" id="LN906597">
    <property type="protein sequence ID" value="CUT18114.1"/>
    <property type="molecule type" value="Genomic_DNA"/>
</dbReference>
<sequence>MILRCRLARKEYEFILKGSQKIMDGITENCLYYQDEGICCYTVDNELPGEEKNESAMKYIVQSYERYDKKKIKPSASLGHEKHLFSLGSKLESRKSPRSIRCANKNYHVVSYTFSSSNYCIHKDYMEHRQFTSEKINNSNSVEQSNLKNKINITTKNKFALNIEKEKSTSIESEISTHKCESQMQIKRNRFILNKTESVITRLEHYIYCASYFNSYYHYCNKDIIQKICTFFMCKSIVYDSIIFEKLAELLPISNNQVTARIEIASRKIKETRIIISNIINSENKTPPNTNYINEKLDTVLQIDIISSLARHFSHLYSSGKSKDSLLLLLSMLTEIGKRNFICYIKELENLNRKNNVSQINYIDAKISETVLKISRALAKL</sequence>
<gene>
    <name evidence="1" type="ORF">Ark11_1310</name>
</gene>
<evidence type="ECO:0000313" key="1">
    <source>
        <dbReference type="EMBL" id="CUT18114.1"/>
    </source>
</evidence>
<dbReference type="AlphaFoldDB" id="A0A0S4M5C7"/>
<evidence type="ECO:0000313" key="2">
    <source>
        <dbReference type="Proteomes" id="UP000198651"/>
    </source>
</evidence>
<organism evidence="1 2">
    <name type="scientific">Candidatus Ichthyocystis hellenicum</name>
    <dbReference type="NCBI Taxonomy" id="1561003"/>
    <lineage>
        <taxon>Bacteria</taxon>
        <taxon>Pseudomonadati</taxon>
        <taxon>Pseudomonadota</taxon>
        <taxon>Betaproteobacteria</taxon>
        <taxon>Burkholderiales</taxon>
        <taxon>Candidatus Ichthyocystis</taxon>
    </lineage>
</organism>
<dbReference type="RefSeq" id="WP_092343281.1">
    <property type="nucleotide sequence ID" value="NZ_LN906597.1"/>
</dbReference>
<reference evidence="2" key="1">
    <citation type="submission" date="2015-11" db="EMBL/GenBank/DDBJ databases">
        <authorList>
            <person name="Seth-Smith H.M.B."/>
        </authorList>
    </citation>
    <scope>NUCLEOTIDE SEQUENCE [LARGE SCALE GENOMIC DNA]</scope>
    <source>
        <strain evidence="2">2013Ark11</strain>
    </source>
</reference>
<protein>
    <submittedName>
        <fullName evidence="1">Uncharacterized protein</fullName>
    </submittedName>
</protein>